<keyword evidence="1" id="KW-0229">DNA integration</keyword>
<feature type="domain" description="Resolvase/invertase-type recombinase catalytic" evidence="7">
    <location>
        <begin position="60"/>
        <end position="203"/>
    </location>
</feature>
<evidence type="ECO:0000256" key="2">
    <source>
        <dbReference type="ARBA" id="ARBA00023125"/>
    </source>
</evidence>
<keyword evidence="3" id="KW-0233">DNA recombination</keyword>
<dbReference type="PROSITE" id="PS00397">
    <property type="entry name" value="RECOMBINASES_1"/>
    <property type="match status" value="1"/>
</dbReference>
<dbReference type="SUPFAM" id="SSF53041">
    <property type="entry name" value="Resolvase-like"/>
    <property type="match status" value="1"/>
</dbReference>
<dbReference type="Pfam" id="PF13411">
    <property type="entry name" value="MerR_1"/>
    <property type="match status" value="1"/>
</dbReference>
<dbReference type="PROSITE" id="PS50937">
    <property type="entry name" value="HTH_MERR_2"/>
    <property type="match status" value="1"/>
</dbReference>
<evidence type="ECO:0000256" key="4">
    <source>
        <dbReference type="PROSITE-ProRule" id="PRU10137"/>
    </source>
</evidence>
<proteinExistence type="predicted"/>
<feature type="compositionally biased region" description="Polar residues" evidence="5">
    <location>
        <begin position="205"/>
        <end position="216"/>
    </location>
</feature>
<dbReference type="InterPro" id="IPR036162">
    <property type="entry name" value="Resolvase-like_N_sf"/>
</dbReference>
<feature type="active site" description="O-(5'-phospho-DNA)-serine intermediate" evidence="4">
    <location>
        <position position="68"/>
    </location>
</feature>
<dbReference type="Proteomes" id="UP000821846">
    <property type="component" value="Unassembled WGS sequence"/>
</dbReference>
<dbReference type="PROSITE" id="PS51736">
    <property type="entry name" value="RECOMBINASES_3"/>
    <property type="match status" value="1"/>
</dbReference>
<name>A0ABX2H1B0_9FIRM</name>
<dbReference type="CDD" id="cd03769">
    <property type="entry name" value="SR_IS607_transposase_like"/>
    <property type="match status" value="1"/>
</dbReference>
<evidence type="ECO:0000256" key="3">
    <source>
        <dbReference type="ARBA" id="ARBA00023172"/>
    </source>
</evidence>
<dbReference type="InterPro" id="IPR051491">
    <property type="entry name" value="Recombinase/Transposase-rel"/>
</dbReference>
<dbReference type="SUPFAM" id="SSF46955">
    <property type="entry name" value="Putative DNA-binding domain"/>
    <property type="match status" value="1"/>
</dbReference>
<feature type="compositionally biased region" description="Basic and acidic residues" evidence="5">
    <location>
        <begin position="219"/>
        <end position="228"/>
    </location>
</feature>
<gene>
    <name evidence="8" type="ORF">HFM93_15100</name>
</gene>
<dbReference type="PANTHER" id="PTHR36172:SF1">
    <property type="entry name" value="RESOLVASE-RELATED"/>
    <property type="match status" value="1"/>
</dbReference>
<comment type="caution">
    <text evidence="8">The sequence shown here is derived from an EMBL/GenBank/DDBJ whole genome shotgun (WGS) entry which is preliminary data.</text>
</comment>
<feature type="region of interest" description="Disordered" evidence="5">
    <location>
        <begin position="204"/>
        <end position="228"/>
    </location>
</feature>
<dbReference type="InterPro" id="IPR041718">
    <property type="entry name" value="IS607_transposase-like"/>
</dbReference>
<evidence type="ECO:0000259" key="7">
    <source>
        <dbReference type="PROSITE" id="PS51736"/>
    </source>
</evidence>
<evidence type="ECO:0000256" key="1">
    <source>
        <dbReference type="ARBA" id="ARBA00022908"/>
    </source>
</evidence>
<dbReference type="Gene3D" id="1.10.1660.10">
    <property type="match status" value="1"/>
</dbReference>
<dbReference type="EMBL" id="JAAWUZ010000114">
    <property type="protein sequence ID" value="NSG31530.1"/>
    <property type="molecule type" value="Genomic_DNA"/>
</dbReference>
<dbReference type="Pfam" id="PF00239">
    <property type="entry name" value="Resolvase"/>
    <property type="match status" value="1"/>
</dbReference>
<dbReference type="RefSeq" id="WP_173882186.1">
    <property type="nucleotide sequence ID" value="NZ_JAAWUX010000109.1"/>
</dbReference>
<dbReference type="SMART" id="SM00422">
    <property type="entry name" value="HTH_MERR"/>
    <property type="match status" value="1"/>
</dbReference>
<accession>A0ABX2H1B0</accession>
<evidence type="ECO:0000313" key="9">
    <source>
        <dbReference type="Proteomes" id="UP000821846"/>
    </source>
</evidence>
<dbReference type="InterPro" id="IPR000551">
    <property type="entry name" value="MerR-type_HTH_dom"/>
</dbReference>
<dbReference type="SMART" id="SM00857">
    <property type="entry name" value="Resolvase"/>
    <property type="match status" value="1"/>
</dbReference>
<dbReference type="InterPro" id="IPR048046">
    <property type="entry name" value="Transpos_IS607"/>
</dbReference>
<evidence type="ECO:0000313" key="8">
    <source>
        <dbReference type="EMBL" id="NSG31530.1"/>
    </source>
</evidence>
<evidence type="ECO:0000256" key="5">
    <source>
        <dbReference type="SAM" id="MobiDB-lite"/>
    </source>
</evidence>
<keyword evidence="9" id="KW-1185">Reference proteome</keyword>
<reference evidence="8 9" key="1">
    <citation type="journal article" date="2020" name="Cell Host Microbe">
        <title>Functional and Genomic Variation between Human-Derived Isolates of Lachnospiraceae Reveals Inter- and Intra-Species Diversity.</title>
        <authorList>
            <person name="Sorbara M.T."/>
            <person name="Littmann E.R."/>
            <person name="Fontana E."/>
            <person name="Moody T.U."/>
            <person name="Kohout C.E."/>
            <person name="Gjonbalaj M."/>
            <person name="Eaton V."/>
            <person name="Seok R."/>
            <person name="Leiner I.M."/>
            <person name="Pamer E.G."/>
        </authorList>
    </citation>
    <scope>NUCLEOTIDE SEQUENCE [LARGE SCALE GENOMIC DNA]</scope>
    <source>
        <strain evidence="8 9">MSK.14.16</strain>
    </source>
</reference>
<keyword evidence="2" id="KW-0238">DNA-binding</keyword>
<feature type="domain" description="HTH merR-type" evidence="6">
    <location>
        <begin position="3"/>
        <end position="45"/>
    </location>
</feature>
<dbReference type="InterPro" id="IPR009061">
    <property type="entry name" value="DNA-bd_dom_put_sf"/>
</dbReference>
<dbReference type="Gene3D" id="3.40.50.1390">
    <property type="entry name" value="Resolvase, N-terminal catalytic domain"/>
    <property type="match status" value="1"/>
</dbReference>
<organism evidence="8 9">
    <name type="scientific">Faecalicatena fissicatena</name>
    <dbReference type="NCBI Taxonomy" id="290055"/>
    <lineage>
        <taxon>Bacteria</taxon>
        <taxon>Bacillati</taxon>
        <taxon>Bacillota</taxon>
        <taxon>Clostridia</taxon>
        <taxon>Lachnospirales</taxon>
        <taxon>Lachnospiraceae</taxon>
        <taxon>Faecalicatena</taxon>
    </lineage>
</organism>
<protein>
    <submittedName>
        <fullName evidence="8">IS607 family transposase</fullName>
    </submittedName>
</protein>
<sequence>MTNYKPKDFAELIGVSVKTLQRWDREGILEANRTPTDRRYYTYDQYLQFKGIKTQNDIRQVVIYARVSTKNQKDDLQNQVSFLRQFCNARGIIVDQCIEEYGSGLNYNRKKWNKLLDEVMEQKIKTIIITHKDRFIRFGYDWFEKFCMKFHTTIVIVNNEELSPQEELVQDIVSILHVFSCRLYGLRKYKKQIERDEEIVKELQDGNQSHTGAENQDPQDDRHLPICL</sequence>
<dbReference type="NCBIfam" id="NF033518">
    <property type="entry name" value="transpos_IS607"/>
    <property type="match status" value="1"/>
</dbReference>
<dbReference type="InterPro" id="IPR006118">
    <property type="entry name" value="Recombinase_CS"/>
</dbReference>
<dbReference type="Gene3D" id="1.10.287.2170">
    <property type="match status" value="1"/>
</dbReference>
<dbReference type="PANTHER" id="PTHR36172">
    <property type="match status" value="1"/>
</dbReference>
<evidence type="ECO:0000259" key="6">
    <source>
        <dbReference type="PROSITE" id="PS50937"/>
    </source>
</evidence>
<dbReference type="CDD" id="cd04762">
    <property type="entry name" value="HTH_MerR-trunc"/>
    <property type="match status" value="1"/>
</dbReference>
<dbReference type="InterPro" id="IPR006119">
    <property type="entry name" value="Resolv_N"/>
</dbReference>